<dbReference type="PANTHER" id="PTHR34341">
    <property type="entry name" value="TRANSMEMBRANE PROTEIN 107"/>
    <property type="match status" value="1"/>
</dbReference>
<dbReference type="OrthoDB" id="2114471at2759"/>
<keyword evidence="5 7" id="KW-1133">Transmembrane helix</keyword>
<sequence length="86" mass="9518">MMSFTDGIIPARFALMSAYTIITIVALYSRDPNVIACLPDHYSNEEYNHKDFSLKIGYFAALGLVIFELLGFVSGISTFMPMATLA</sequence>
<gene>
    <name evidence="8" type="ORF">J437_LFUL016688</name>
</gene>
<protein>
    <recommendedName>
        <fullName evidence="2">Transmembrane protein 107</fullName>
    </recommendedName>
</protein>
<dbReference type="Proteomes" id="UP000792457">
    <property type="component" value="Unassembled WGS sequence"/>
</dbReference>
<evidence type="ECO:0000256" key="2">
    <source>
        <dbReference type="ARBA" id="ARBA00015652"/>
    </source>
</evidence>
<evidence type="ECO:0000256" key="5">
    <source>
        <dbReference type="ARBA" id="ARBA00022989"/>
    </source>
</evidence>
<dbReference type="GO" id="GO:0036038">
    <property type="term" value="C:MKS complex"/>
    <property type="evidence" value="ECO:0007669"/>
    <property type="project" value="TreeGrafter"/>
</dbReference>
<dbReference type="GO" id="GO:1904491">
    <property type="term" value="P:protein localization to ciliary transition zone"/>
    <property type="evidence" value="ECO:0007669"/>
    <property type="project" value="TreeGrafter"/>
</dbReference>
<evidence type="ECO:0000256" key="3">
    <source>
        <dbReference type="ARBA" id="ARBA00022692"/>
    </source>
</evidence>
<reference evidence="8" key="1">
    <citation type="submission" date="2013-04" db="EMBL/GenBank/DDBJ databases">
        <authorList>
            <person name="Qu J."/>
            <person name="Murali S.C."/>
            <person name="Bandaranaike D."/>
            <person name="Bellair M."/>
            <person name="Blankenburg K."/>
            <person name="Chao H."/>
            <person name="Dinh H."/>
            <person name="Doddapaneni H."/>
            <person name="Downs B."/>
            <person name="Dugan-Rocha S."/>
            <person name="Elkadiri S."/>
            <person name="Gnanaolivu R.D."/>
            <person name="Hernandez B."/>
            <person name="Javaid M."/>
            <person name="Jayaseelan J.C."/>
            <person name="Lee S."/>
            <person name="Li M."/>
            <person name="Ming W."/>
            <person name="Munidasa M."/>
            <person name="Muniz J."/>
            <person name="Nguyen L."/>
            <person name="Ongeri F."/>
            <person name="Osuji N."/>
            <person name="Pu L.-L."/>
            <person name="Puazo M."/>
            <person name="Qu C."/>
            <person name="Quiroz J."/>
            <person name="Raj R."/>
            <person name="Weissenberger G."/>
            <person name="Xin Y."/>
            <person name="Zou X."/>
            <person name="Han Y."/>
            <person name="Richards S."/>
            <person name="Worley K."/>
            <person name="Muzny D."/>
            <person name="Gibbs R."/>
        </authorList>
    </citation>
    <scope>NUCLEOTIDE SEQUENCE</scope>
    <source>
        <strain evidence="8">Sampled in the wild</strain>
    </source>
</reference>
<dbReference type="GO" id="GO:0016020">
    <property type="term" value="C:membrane"/>
    <property type="evidence" value="ECO:0007669"/>
    <property type="project" value="UniProtKB-SubCell"/>
</dbReference>
<evidence type="ECO:0000313" key="8">
    <source>
        <dbReference type="EMBL" id="KAG8239051.1"/>
    </source>
</evidence>
<feature type="non-terminal residue" evidence="8">
    <location>
        <position position="86"/>
    </location>
</feature>
<dbReference type="InterPro" id="IPR029248">
    <property type="entry name" value="TMEM107"/>
</dbReference>
<keyword evidence="4" id="KW-0970">Cilium biogenesis/degradation</keyword>
<keyword evidence="9" id="KW-1185">Reference proteome</keyword>
<keyword evidence="3 7" id="KW-0812">Transmembrane</keyword>
<dbReference type="PANTHER" id="PTHR34341:SF1">
    <property type="entry name" value="TRANSMEMBRANE PROTEIN 107"/>
    <property type="match status" value="1"/>
</dbReference>
<feature type="transmembrane region" description="Helical" evidence="7">
    <location>
        <begin position="56"/>
        <end position="80"/>
    </location>
</feature>
<evidence type="ECO:0000256" key="7">
    <source>
        <dbReference type="SAM" id="Phobius"/>
    </source>
</evidence>
<comment type="caution">
    <text evidence="8">The sequence shown here is derived from an EMBL/GenBank/DDBJ whole genome shotgun (WGS) entry which is preliminary data.</text>
</comment>
<evidence type="ECO:0000256" key="6">
    <source>
        <dbReference type="ARBA" id="ARBA00023136"/>
    </source>
</evidence>
<evidence type="ECO:0000256" key="4">
    <source>
        <dbReference type="ARBA" id="ARBA00022794"/>
    </source>
</evidence>
<organism evidence="8 9">
    <name type="scientific">Ladona fulva</name>
    <name type="common">Scarce chaser dragonfly</name>
    <name type="synonym">Libellula fulva</name>
    <dbReference type="NCBI Taxonomy" id="123851"/>
    <lineage>
        <taxon>Eukaryota</taxon>
        <taxon>Metazoa</taxon>
        <taxon>Ecdysozoa</taxon>
        <taxon>Arthropoda</taxon>
        <taxon>Hexapoda</taxon>
        <taxon>Insecta</taxon>
        <taxon>Pterygota</taxon>
        <taxon>Palaeoptera</taxon>
        <taxon>Odonata</taxon>
        <taxon>Epiprocta</taxon>
        <taxon>Anisoptera</taxon>
        <taxon>Libelluloidea</taxon>
        <taxon>Libellulidae</taxon>
        <taxon>Ladona</taxon>
    </lineage>
</organism>
<feature type="transmembrane region" description="Helical" evidence="7">
    <location>
        <begin position="12"/>
        <end position="29"/>
    </location>
</feature>
<dbReference type="EMBL" id="KZ309500">
    <property type="protein sequence ID" value="KAG8239051.1"/>
    <property type="molecule type" value="Genomic_DNA"/>
</dbReference>
<accession>A0A8K0KSJ8</accession>
<evidence type="ECO:0000313" key="9">
    <source>
        <dbReference type="Proteomes" id="UP000792457"/>
    </source>
</evidence>
<keyword evidence="6 7" id="KW-0472">Membrane</keyword>
<evidence type="ECO:0000256" key="1">
    <source>
        <dbReference type="ARBA" id="ARBA00004141"/>
    </source>
</evidence>
<proteinExistence type="predicted"/>
<reference evidence="8" key="2">
    <citation type="submission" date="2017-10" db="EMBL/GenBank/DDBJ databases">
        <title>Ladona fulva Genome sequencing and assembly.</title>
        <authorList>
            <person name="Murali S."/>
            <person name="Richards S."/>
            <person name="Bandaranaike D."/>
            <person name="Bellair M."/>
            <person name="Blankenburg K."/>
            <person name="Chao H."/>
            <person name="Dinh H."/>
            <person name="Doddapaneni H."/>
            <person name="Dugan-Rocha S."/>
            <person name="Elkadiri S."/>
            <person name="Gnanaolivu R."/>
            <person name="Hernandez B."/>
            <person name="Skinner E."/>
            <person name="Javaid M."/>
            <person name="Lee S."/>
            <person name="Li M."/>
            <person name="Ming W."/>
            <person name="Munidasa M."/>
            <person name="Muniz J."/>
            <person name="Nguyen L."/>
            <person name="Hughes D."/>
            <person name="Osuji N."/>
            <person name="Pu L.-L."/>
            <person name="Puazo M."/>
            <person name="Qu C."/>
            <person name="Quiroz J."/>
            <person name="Raj R."/>
            <person name="Weissenberger G."/>
            <person name="Xin Y."/>
            <person name="Zou X."/>
            <person name="Han Y."/>
            <person name="Worley K."/>
            <person name="Muzny D."/>
            <person name="Gibbs R."/>
        </authorList>
    </citation>
    <scope>NUCLEOTIDE SEQUENCE</scope>
    <source>
        <strain evidence="8">Sampled in the wild</strain>
    </source>
</reference>
<comment type="subcellular location">
    <subcellularLocation>
        <location evidence="1">Membrane</location>
        <topology evidence="1">Multi-pass membrane protein</topology>
    </subcellularLocation>
</comment>
<dbReference type="GO" id="GO:1905515">
    <property type="term" value="P:non-motile cilium assembly"/>
    <property type="evidence" value="ECO:0007669"/>
    <property type="project" value="TreeGrafter"/>
</dbReference>
<name>A0A8K0KSJ8_LADFU</name>
<dbReference type="Pfam" id="PF14995">
    <property type="entry name" value="TMEM107"/>
    <property type="match status" value="1"/>
</dbReference>
<dbReference type="AlphaFoldDB" id="A0A8K0KSJ8"/>